<keyword evidence="2" id="KW-1185">Reference proteome</keyword>
<dbReference type="AlphaFoldDB" id="A0A7W7QYX8"/>
<comment type="caution">
    <text evidence="1">The sequence shown here is derived from an EMBL/GenBank/DDBJ whole genome shotgun (WGS) entry which is preliminary data.</text>
</comment>
<proteinExistence type="predicted"/>
<gene>
    <name evidence="1" type="ORF">FHR34_001292</name>
</gene>
<reference evidence="1 2" key="1">
    <citation type="submission" date="2020-08" db="EMBL/GenBank/DDBJ databases">
        <title>Sequencing the genomes of 1000 actinobacteria strains.</title>
        <authorList>
            <person name="Klenk H.-P."/>
        </authorList>
    </citation>
    <scope>NUCLEOTIDE SEQUENCE [LARGE SCALE GENOMIC DNA]</scope>
    <source>
        <strain evidence="1 2">DSM 41654</strain>
    </source>
</reference>
<protein>
    <submittedName>
        <fullName evidence="1">Uncharacterized protein</fullName>
    </submittedName>
</protein>
<accession>A0A7W7QYX8</accession>
<dbReference type="RefSeq" id="WP_184934497.1">
    <property type="nucleotide sequence ID" value="NZ_JACHJV010000001.1"/>
</dbReference>
<dbReference type="Proteomes" id="UP000540506">
    <property type="component" value="Unassembled WGS sequence"/>
</dbReference>
<sequence>MSTSLSEAVRSAYQWSTGSCFRCGAEGVEVAELGPIGPAEQEIVLFACADCLATLEADRETAARRAGVPYIPGGVIPR</sequence>
<dbReference type="EMBL" id="JACHJV010000001">
    <property type="protein sequence ID" value="MBB4922299.1"/>
    <property type="molecule type" value="Genomic_DNA"/>
</dbReference>
<organism evidence="1 2">
    <name type="scientific">Kitasatospora kifunensis</name>
    <name type="common">Streptomyces kifunensis</name>
    <dbReference type="NCBI Taxonomy" id="58351"/>
    <lineage>
        <taxon>Bacteria</taxon>
        <taxon>Bacillati</taxon>
        <taxon>Actinomycetota</taxon>
        <taxon>Actinomycetes</taxon>
        <taxon>Kitasatosporales</taxon>
        <taxon>Streptomycetaceae</taxon>
        <taxon>Kitasatospora</taxon>
    </lineage>
</organism>
<evidence type="ECO:0000313" key="2">
    <source>
        <dbReference type="Proteomes" id="UP000540506"/>
    </source>
</evidence>
<evidence type="ECO:0000313" key="1">
    <source>
        <dbReference type="EMBL" id="MBB4922299.1"/>
    </source>
</evidence>
<name>A0A7W7QYX8_KITKI</name>